<organism evidence="1 2">
    <name type="scientific">Elysia crispata</name>
    <name type="common">lettuce slug</name>
    <dbReference type="NCBI Taxonomy" id="231223"/>
    <lineage>
        <taxon>Eukaryota</taxon>
        <taxon>Metazoa</taxon>
        <taxon>Spiralia</taxon>
        <taxon>Lophotrochozoa</taxon>
        <taxon>Mollusca</taxon>
        <taxon>Gastropoda</taxon>
        <taxon>Heterobranchia</taxon>
        <taxon>Euthyneura</taxon>
        <taxon>Panpulmonata</taxon>
        <taxon>Sacoglossa</taxon>
        <taxon>Placobranchoidea</taxon>
        <taxon>Plakobranchidae</taxon>
        <taxon>Elysia</taxon>
    </lineage>
</organism>
<name>A0AAE1A6X7_9GAST</name>
<gene>
    <name evidence="1" type="ORF">RRG08_032907</name>
</gene>
<evidence type="ECO:0000313" key="2">
    <source>
        <dbReference type="Proteomes" id="UP001283361"/>
    </source>
</evidence>
<protein>
    <submittedName>
        <fullName evidence="1">Uncharacterized protein</fullName>
    </submittedName>
</protein>
<dbReference type="Proteomes" id="UP001283361">
    <property type="component" value="Unassembled WGS sequence"/>
</dbReference>
<sequence>MVGPRYPLFFPVGMDLVSSRYGNDLWQQIEIIVIRVLFAHLLCGAVNRRGLPDDCEAPESVNSSHSPHGKLAGRMTTWRGRFSWIKIMSNHLHVNGNES</sequence>
<proteinExistence type="predicted"/>
<accession>A0AAE1A6X7</accession>
<keyword evidence="2" id="KW-1185">Reference proteome</keyword>
<comment type="caution">
    <text evidence="1">The sequence shown here is derived from an EMBL/GenBank/DDBJ whole genome shotgun (WGS) entry which is preliminary data.</text>
</comment>
<evidence type="ECO:0000313" key="1">
    <source>
        <dbReference type="EMBL" id="KAK3782155.1"/>
    </source>
</evidence>
<dbReference type="EMBL" id="JAWDGP010002535">
    <property type="protein sequence ID" value="KAK3782155.1"/>
    <property type="molecule type" value="Genomic_DNA"/>
</dbReference>
<reference evidence="1" key="1">
    <citation type="journal article" date="2023" name="G3 (Bethesda)">
        <title>A reference genome for the long-term kleptoplast-retaining sea slug Elysia crispata morphotype clarki.</title>
        <authorList>
            <person name="Eastman K.E."/>
            <person name="Pendleton A.L."/>
            <person name="Shaikh M.A."/>
            <person name="Suttiyut T."/>
            <person name="Ogas R."/>
            <person name="Tomko P."/>
            <person name="Gavelis G."/>
            <person name="Widhalm J.R."/>
            <person name="Wisecaver J.H."/>
        </authorList>
    </citation>
    <scope>NUCLEOTIDE SEQUENCE</scope>
    <source>
        <strain evidence="1">ECLA1</strain>
    </source>
</reference>
<dbReference type="AlphaFoldDB" id="A0AAE1A6X7"/>